<dbReference type="Proteomes" id="UP001310022">
    <property type="component" value="Unassembled WGS sequence"/>
</dbReference>
<evidence type="ECO:0000313" key="3">
    <source>
        <dbReference type="Proteomes" id="UP001310022"/>
    </source>
</evidence>
<evidence type="ECO:0000256" key="1">
    <source>
        <dbReference type="SAM" id="SignalP"/>
    </source>
</evidence>
<comment type="caution">
    <text evidence="2">The sequence shown here is derived from an EMBL/GenBank/DDBJ whole genome shotgun (WGS) entry which is preliminary data.</text>
</comment>
<evidence type="ECO:0000313" key="2">
    <source>
        <dbReference type="EMBL" id="GJM61235.1"/>
    </source>
</evidence>
<proteinExistence type="predicted"/>
<reference evidence="2 3" key="1">
    <citation type="submission" date="2021-12" db="EMBL/GenBank/DDBJ databases">
        <title>Genome sequencing of bacteria with rrn-lacking chromosome and rrn-plasmid.</title>
        <authorList>
            <person name="Anda M."/>
            <person name="Iwasaki W."/>
        </authorList>
    </citation>
    <scope>NUCLEOTIDE SEQUENCE [LARGE SCALE GENOMIC DNA]</scope>
    <source>
        <strain evidence="2 3">NBRC 15940</strain>
    </source>
</reference>
<dbReference type="EMBL" id="BQKE01000001">
    <property type="protein sequence ID" value="GJM61235.1"/>
    <property type="molecule type" value="Genomic_DNA"/>
</dbReference>
<name>A0AAN4VZJ5_9BACT</name>
<keyword evidence="1" id="KW-0732">Signal</keyword>
<gene>
    <name evidence="2" type="ORF">PEDI_17870</name>
</gene>
<feature type="chain" id="PRO_5042907483" description="WG repeat-containing protein" evidence="1">
    <location>
        <begin position="24"/>
        <end position="677"/>
    </location>
</feature>
<dbReference type="Pfam" id="PF14903">
    <property type="entry name" value="WG_beta_rep"/>
    <property type="match status" value="1"/>
</dbReference>
<accession>A0AAN4VZJ5</accession>
<keyword evidence="3" id="KW-1185">Reference proteome</keyword>
<feature type="signal peptide" evidence="1">
    <location>
        <begin position="1"/>
        <end position="23"/>
    </location>
</feature>
<sequence>MKFIMRRLILLTLLILNTPFVEAQELKETPIPFRNQKGYQFLKKNGKPAFKAAFHNAEIFEGSLAIVQKDQSQRFLWGAINQKGKIVIPFEYQYINRTENYLYATTKSSTVIHDLEGNVLTKIETPYHNPREKYGFDYGQIYYNKYADPADHSSYKEVKPLNEEETIFQLKAEEQLYLYFQQNRKKIALPEAAVAIWTTNKHNTAIFRIQNKDYKLALINAEGELLTDFIYDDISSGNSADHLILGIKEDGKDIFNAKGEFLRQIPPSRNSWDYYNSYTDSEFIFTYQKDSVPHFELCNHQGAVLIPGQPGTIKYFRKKDDEDEDHLYLVFDQEKQHVQLFDVAGKQIFDISQLKTLTISFDHQAYFTNQEGKFGQFTLGKGDTTFLPFKELYCLFNQKAIFQDDEKNLWMENVAKPAIPLNIQRLRVINEQFAEGSMGKERVIIDQNGTILHRGHQRYDLLDNKALALRGEDQYWLIDSLGYKSSTPFAITKYLTHSGKGYYLYIDDRKAGMMNSNTMEVIFPSDLGYRSVQPIQKANSLWIVATKRGQKDHLYKGNELISENFYYTRDECDFILGKVYDREPKKSSAVTKDGAFLDIQYQEATSLGDWIMFRYSSGWGDSTNTKKYSLWHPDDQEHFYFSEAPVLLPNGLIKAIRGKSSFYFHPKGKALFEYEKL</sequence>
<evidence type="ECO:0008006" key="4">
    <source>
        <dbReference type="Google" id="ProtNLM"/>
    </source>
</evidence>
<protein>
    <recommendedName>
        <fullName evidence="4">WG repeat-containing protein</fullName>
    </recommendedName>
</protein>
<dbReference type="InterPro" id="IPR032774">
    <property type="entry name" value="WG_beta_rep"/>
</dbReference>
<dbReference type="AlphaFoldDB" id="A0AAN4VZJ5"/>
<organism evidence="2 3">
    <name type="scientific">Persicobacter diffluens</name>
    <dbReference type="NCBI Taxonomy" id="981"/>
    <lineage>
        <taxon>Bacteria</taxon>
        <taxon>Pseudomonadati</taxon>
        <taxon>Bacteroidota</taxon>
        <taxon>Cytophagia</taxon>
        <taxon>Cytophagales</taxon>
        <taxon>Persicobacteraceae</taxon>
        <taxon>Persicobacter</taxon>
    </lineage>
</organism>